<evidence type="ECO:0000256" key="1">
    <source>
        <dbReference type="ARBA" id="ARBA00022574"/>
    </source>
</evidence>
<keyword evidence="3" id="KW-0547">Nucleotide-binding</keyword>
<dbReference type="PROSITE" id="PS00678">
    <property type="entry name" value="WD_REPEATS_1"/>
    <property type="match status" value="2"/>
</dbReference>
<dbReference type="PANTHER" id="PTHR19879">
    <property type="entry name" value="TRANSCRIPTION INITIATION FACTOR TFIID"/>
    <property type="match status" value="1"/>
</dbReference>
<dbReference type="InterPro" id="IPR015943">
    <property type="entry name" value="WD40/YVTN_repeat-like_dom_sf"/>
</dbReference>
<dbReference type="InterPro" id="IPR020472">
    <property type="entry name" value="WD40_PAC1"/>
</dbReference>
<feature type="compositionally biased region" description="Pro residues" evidence="7">
    <location>
        <begin position="387"/>
        <end position="399"/>
    </location>
</feature>
<evidence type="ECO:0000256" key="7">
    <source>
        <dbReference type="SAM" id="MobiDB-lite"/>
    </source>
</evidence>
<feature type="compositionally biased region" description="Low complexity" evidence="7">
    <location>
        <begin position="400"/>
        <end position="436"/>
    </location>
</feature>
<dbReference type="PROSITE" id="PS50294">
    <property type="entry name" value="WD_REPEATS_REGION"/>
    <property type="match status" value="2"/>
</dbReference>
<accession>A0A919PLV1</accession>
<evidence type="ECO:0000313" key="9">
    <source>
        <dbReference type="Proteomes" id="UP000660611"/>
    </source>
</evidence>
<feature type="repeat" description="WD" evidence="6">
    <location>
        <begin position="691"/>
        <end position="732"/>
    </location>
</feature>
<dbReference type="InterPro" id="IPR013126">
    <property type="entry name" value="Hsp_70_fam"/>
</dbReference>
<sequence>MAGTRLGIDFGTFNTVAVLATGGEQARPLLFDGSELLPSAVCRTADGELLVGRDALHAARALPEAFEPNPKRVIDEGTVLLGGAEVSSVVLVAAVFRRVAVEASRVAGEAVEDVTVTCPAGWGTARRGLLAEAAAAAGLGTVTLVAEPVAAAHAFAAGLAVGSQVVVYDFGAGTFDASVVRRTADGFEVLAERGLEDTGGLDVDAAVVAYLGTVFASRDPERWARLAQPVTGEDRRLARMLWDDVRTGKEMLSRTASTLIHVPLFATDVPLGRDQLEQLARPILDRTVTATRAVVRAAGKAPERAVFLVGGSSRIPLAATLLHQALGVAPVVRERPELVVAEGSLRVAPAPASMALPVVYPAPRLPVAEPSVQLVPSDVTLGSPASATPPEPVPEPAPAAVPAAAPVAVPDADPAAEPDAAPAAVPDAASAEEPGVAAVPAPAGTAVRSPAVVPALPGPPPNRPGRRVAIAVVVLAAVVAAAIYLPGAGNGGNTPNDGGSSPTRSASPTPRIPEFRQLEITDANASYVTGVSVTPDGSLYATSSLDGTVRLRQQGKTDGVVLHDTRNALQTIDTVALSPNGQVVAFAAEAGVTVKEVGSKAQIGRIGGGYAGSGATVKFSPDSTLLAVGRENGGVVLWDVATRKERLTLGTNGDGMRGITFDKSGTLLAAAADSGKVWIWNVANGALNRTVQAHTDGARGVSFSPDATKLVSGGSDGMFRVWDVVAGTELKAVASGQKKVKEVLFGPNGAGIVTTTDPDNAMRLWDATTYQLLATSTFTSVYCLTVTADGTRLITGGLDSSTRVWDMAGLL</sequence>
<dbReference type="InterPro" id="IPR011047">
    <property type="entry name" value="Quinoprotein_ADH-like_sf"/>
</dbReference>
<evidence type="ECO:0000256" key="5">
    <source>
        <dbReference type="ARBA" id="ARBA00023186"/>
    </source>
</evidence>
<dbReference type="AlphaFoldDB" id="A0A919PLV1"/>
<dbReference type="GO" id="GO:0140662">
    <property type="term" value="F:ATP-dependent protein folding chaperone"/>
    <property type="evidence" value="ECO:0007669"/>
    <property type="project" value="InterPro"/>
</dbReference>
<evidence type="ECO:0008006" key="10">
    <source>
        <dbReference type="Google" id="ProtNLM"/>
    </source>
</evidence>
<dbReference type="InterPro" id="IPR043129">
    <property type="entry name" value="ATPase_NBD"/>
</dbReference>
<dbReference type="SUPFAM" id="SSF53067">
    <property type="entry name" value="Actin-like ATPase domain"/>
    <property type="match status" value="2"/>
</dbReference>
<keyword evidence="4" id="KW-0067">ATP-binding</keyword>
<feature type="repeat" description="WD" evidence="6">
    <location>
        <begin position="616"/>
        <end position="648"/>
    </location>
</feature>
<comment type="caution">
    <text evidence="8">The sequence shown here is derived from an EMBL/GenBank/DDBJ whole genome shotgun (WGS) entry which is preliminary data.</text>
</comment>
<feature type="repeat" description="WD" evidence="6">
    <location>
        <begin position="774"/>
        <end position="807"/>
    </location>
</feature>
<dbReference type="SUPFAM" id="SSF50998">
    <property type="entry name" value="Quinoprotein alcohol dehydrogenase-like"/>
    <property type="match status" value="1"/>
</dbReference>
<feature type="repeat" description="WD" evidence="6">
    <location>
        <begin position="649"/>
        <end position="690"/>
    </location>
</feature>
<evidence type="ECO:0000256" key="6">
    <source>
        <dbReference type="PROSITE-ProRule" id="PRU00221"/>
    </source>
</evidence>
<protein>
    <recommendedName>
        <fullName evidence="10">Hsp70 family protein</fullName>
    </recommendedName>
</protein>
<dbReference type="PROSITE" id="PS50082">
    <property type="entry name" value="WD_REPEATS_2"/>
    <property type="match status" value="5"/>
</dbReference>
<evidence type="ECO:0000256" key="3">
    <source>
        <dbReference type="ARBA" id="ARBA00022741"/>
    </source>
</evidence>
<name>A0A919PLV1_9ACTN</name>
<dbReference type="InterPro" id="IPR001680">
    <property type="entry name" value="WD40_rpt"/>
</dbReference>
<organism evidence="8 9">
    <name type="scientific">Dactylosporangium siamense</name>
    <dbReference type="NCBI Taxonomy" id="685454"/>
    <lineage>
        <taxon>Bacteria</taxon>
        <taxon>Bacillati</taxon>
        <taxon>Actinomycetota</taxon>
        <taxon>Actinomycetes</taxon>
        <taxon>Micromonosporales</taxon>
        <taxon>Micromonosporaceae</taxon>
        <taxon>Dactylosporangium</taxon>
    </lineage>
</organism>
<reference evidence="8" key="1">
    <citation type="submission" date="2021-01" db="EMBL/GenBank/DDBJ databases">
        <title>Whole genome shotgun sequence of Dactylosporangium siamense NBRC 106093.</title>
        <authorList>
            <person name="Komaki H."/>
            <person name="Tamura T."/>
        </authorList>
    </citation>
    <scope>NUCLEOTIDE SEQUENCE</scope>
    <source>
        <strain evidence="8">NBRC 106093</strain>
    </source>
</reference>
<dbReference type="RefSeq" id="WP_203848789.1">
    <property type="nucleotide sequence ID" value="NZ_BAAAVW010000017.1"/>
</dbReference>
<keyword evidence="9" id="KW-1185">Reference proteome</keyword>
<evidence type="ECO:0000256" key="4">
    <source>
        <dbReference type="ARBA" id="ARBA00022840"/>
    </source>
</evidence>
<dbReference type="Proteomes" id="UP000660611">
    <property type="component" value="Unassembled WGS sequence"/>
</dbReference>
<dbReference type="EMBL" id="BONQ01000081">
    <property type="protein sequence ID" value="GIG47041.1"/>
    <property type="molecule type" value="Genomic_DNA"/>
</dbReference>
<keyword evidence="1 6" id="KW-0853">WD repeat</keyword>
<dbReference type="GO" id="GO:0005524">
    <property type="term" value="F:ATP binding"/>
    <property type="evidence" value="ECO:0007669"/>
    <property type="project" value="UniProtKB-KW"/>
</dbReference>
<dbReference type="PANTHER" id="PTHR19879:SF9">
    <property type="entry name" value="TRANSCRIPTION INITIATION FACTOR TFIID SUBUNIT 5"/>
    <property type="match status" value="1"/>
</dbReference>
<feature type="repeat" description="WD" evidence="6">
    <location>
        <begin position="733"/>
        <end position="775"/>
    </location>
</feature>
<feature type="compositionally biased region" description="Low complexity" evidence="7">
    <location>
        <begin position="500"/>
        <end position="509"/>
    </location>
</feature>
<dbReference type="Gene3D" id="2.130.10.10">
    <property type="entry name" value="YVTN repeat-like/Quinoprotein amine dehydrogenase"/>
    <property type="match status" value="2"/>
</dbReference>
<keyword evidence="2" id="KW-0677">Repeat</keyword>
<dbReference type="PRINTS" id="PR00320">
    <property type="entry name" value="GPROTEINBRPT"/>
</dbReference>
<dbReference type="Pfam" id="PF00400">
    <property type="entry name" value="WD40"/>
    <property type="match status" value="5"/>
</dbReference>
<evidence type="ECO:0000313" key="8">
    <source>
        <dbReference type="EMBL" id="GIG47041.1"/>
    </source>
</evidence>
<dbReference type="Pfam" id="PF00012">
    <property type="entry name" value="HSP70"/>
    <property type="match status" value="1"/>
</dbReference>
<proteinExistence type="predicted"/>
<feature type="region of interest" description="Disordered" evidence="7">
    <location>
        <begin position="378"/>
        <end position="436"/>
    </location>
</feature>
<dbReference type="CDD" id="cd00200">
    <property type="entry name" value="WD40"/>
    <property type="match status" value="1"/>
</dbReference>
<dbReference type="InterPro" id="IPR019775">
    <property type="entry name" value="WD40_repeat_CS"/>
</dbReference>
<keyword evidence="5" id="KW-0143">Chaperone</keyword>
<feature type="region of interest" description="Disordered" evidence="7">
    <location>
        <begin position="486"/>
        <end position="511"/>
    </location>
</feature>
<dbReference type="Gene3D" id="3.90.640.10">
    <property type="entry name" value="Actin, Chain A, domain 4"/>
    <property type="match status" value="1"/>
</dbReference>
<evidence type="ECO:0000256" key="2">
    <source>
        <dbReference type="ARBA" id="ARBA00022737"/>
    </source>
</evidence>
<dbReference type="SMART" id="SM00320">
    <property type="entry name" value="WD40"/>
    <property type="match status" value="6"/>
</dbReference>
<gene>
    <name evidence="8" type="ORF">Dsi01nite_050820</name>
</gene>
<dbReference type="PRINTS" id="PR00301">
    <property type="entry name" value="HEATSHOCK70"/>
</dbReference>
<dbReference type="Gene3D" id="3.30.420.40">
    <property type="match status" value="2"/>
</dbReference>